<reference evidence="3" key="1">
    <citation type="submission" date="2020-06" db="EMBL/GenBank/DDBJ databases">
        <authorList>
            <person name="Li T."/>
            <person name="Hu X."/>
            <person name="Zhang T."/>
            <person name="Song X."/>
            <person name="Zhang H."/>
            <person name="Dai N."/>
            <person name="Sheng W."/>
            <person name="Hou X."/>
            <person name="Wei L."/>
        </authorList>
    </citation>
    <scope>NUCLEOTIDE SEQUENCE</scope>
    <source>
        <strain evidence="3">G01</strain>
        <tissue evidence="3">Leaf</tissue>
    </source>
</reference>
<evidence type="ECO:0000256" key="2">
    <source>
        <dbReference type="SAM" id="MobiDB-lite"/>
    </source>
</evidence>
<dbReference type="EMBL" id="JACGWK010000007">
    <property type="protein sequence ID" value="KAL0343215.1"/>
    <property type="molecule type" value="Genomic_DNA"/>
</dbReference>
<evidence type="ECO:0000313" key="3">
    <source>
        <dbReference type="EMBL" id="KAL0343215.1"/>
    </source>
</evidence>
<gene>
    <name evidence="3" type="ORF">Sangu_1208900</name>
</gene>
<dbReference type="PANTHER" id="PTHR31374">
    <property type="entry name" value="AUXIN-INDUCED PROTEIN-LIKE-RELATED"/>
    <property type="match status" value="1"/>
</dbReference>
<dbReference type="AlphaFoldDB" id="A0AAW2NHA2"/>
<organism evidence="3">
    <name type="scientific">Sesamum angustifolium</name>
    <dbReference type="NCBI Taxonomy" id="2727405"/>
    <lineage>
        <taxon>Eukaryota</taxon>
        <taxon>Viridiplantae</taxon>
        <taxon>Streptophyta</taxon>
        <taxon>Embryophyta</taxon>
        <taxon>Tracheophyta</taxon>
        <taxon>Spermatophyta</taxon>
        <taxon>Magnoliopsida</taxon>
        <taxon>eudicotyledons</taxon>
        <taxon>Gunneridae</taxon>
        <taxon>Pentapetalae</taxon>
        <taxon>asterids</taxon>
        <taxon>lamiids</taxon>
        <taxon>Lamiales</taxon>
        <taxon>Pedaliaceae</taxon>
        <taxon>Sesamum</taxon>
    </lineage>
</organism>
<evidence type="ECO:0000256" key="1">
    <source>
        <dbReference type="ARBA" id="ARBA00006974"/>
    </source>
</evidence>
<feature type="region of interest" description="Disordered" evidence="2">
    <location>
        <begin position="1"/>
        <end position="33"/>
    </location>
</feature>
<comment type="similarity">
    <text evidence="1">Belongs to the ARG7 family.</text>
</comment>
<feature type="compositionally biased region" description="Basic residues" evidence="2">
    <location>
        <begin position="1"/>
        <end position="15"/>
    </location>
</feature>
<protein>
    <submittedName>
        <fullName evidence="3">Uncharacterized protein</fullName>
    </submittedName>
</protein>
<comment type="caution">
    <text evidence="3">The sequence shown here is derived from an EMBL/GenBank/DDBJ whole genome shotgun (WGS) entry which is preliminary data.</text>
</comment>
<dbReference type="InterPro" id="IPR003676">
    <property type="entry name" value="SAUR_fam"/>
</dbReference>
<name>A0AAW2NHA2_9LAMI</name>
<proteinExistence type="inferred from homology"/>
<accession>A0AAW2NHA2</accession>
<dbReference type="PANTHER" id="PTHR31374:SF228">
    <property type="entry name" value="SAUR FAMILY PROTEIN"/>
    <property type="match status" value="1"/>
</dbReference>
<reference evidence="3" key="2">
    <citation type="journal article" date="2024" name="Plant">
        <title>Genomic evolution and insights into agronomic trait innovations of Sesamum species.</title>
        <authorList>
            <person name="Miao H."/>
            <person name="Wang L."/>
            <person name="Qu L."/>
            <person name="Liu H."/>
            <person name="Sun Y."/>
            <person name="Le M."/>
            <person name="Wang Q."/>
            <person name="Wei S."/>
            <person name="Zheng Y."/>
            <person name="Lin W."/>
            <person name="Duan Y."/>
            <person name="Cao H."/>
            <person name="Xiong S."/>
            <person name="Wang X."/>
            <person name="Wei L."/>
            <person name="Li C."/>
            <person name="Ma Q."/>
            <person name="Ju M."/>
            <person name="Zhao R."/>
            <person name="Li G."/>
            <person name="Mu C."/>
            <person name="Tian Q."/>
            <person name="Mei H."/>
            <person name="Zhang T."/>
            <person name="Gao T."/>
            <person name="Zhang H."/>
        </authorList>
    </citation>
    <scope>NUCLEOTIDE SEQUENCE</scope>
    <source>
        <strain evidence="3">G01</strain>
    </source>
</reference>
<dbReference type="Pfam" id="PF02519">
    <property type="entry name" value="Auxin_inducible"/>
    <property type="match status" value="1"/>
</dbReference>
<dbReference type="GO" id="GO:0009733">
    <property type="term" value="P:response to auxin"/>
    <property type="evidence" value="ECO:0007669"/>
    <property type="project" value="InterPro"/>
</dbReference>
<sequence length="102" mass="12127">MQERRNKTKVKKGRVAVHVGLTHDNDNDNDDENRDHRAFQRFVVPISYLHHPDFRMLLDRTREIYGYQTSGPLMLPCSIDDFLRIQRKIEKGGKKYGSWKLQ</sequence>